<dbReference type="PROSITE" id="PS50878">
    <property type="entry name" value="RT_POL"/>
    <property type="match status" value="1"/>
</dbReference>
<evidence type="ECO:0000313" key="2">
    <source>
        <dbReference type="EMBL" id="KAL0462114.1"/>
    </source>
</evidence>
<dbReference type="SUPFAM" id="SSF56672">
    <property type="entry name" value="DNA/RNA polymerases"/>
    <property type="match status" value="1"/>
</dbReference>
<protein>
    <submittedName>
        <fullName evidence="2">Mitochondrial protein</fullName>
    </submittedName>
</protein>
<comment type="caution">
    <text evidence="2">The sequence shown here is derived from an EMBL/GenBank/DDBJ whole genome shotgun (WGS) entry which is preliminary data.</text>
</comment>
<name>A0AAW2Y8K6_9LAMI</name>
<dbReference type="PANTHER" id="PTHR46890:SF48">
    <property type="entry name" value="RNA-DIRECTED DNA POLYMERASE"/>
    <property type="match status" value="1"/>
</dbReference>
<dbReference type="Pfam" id="PF00078">
    <property type="entry name" value="RVT_1"/>
    <property type="match status" value="1"/>
</dbReference>
<dbReference type="CDD" id="cd01650">
    <property type="entry name" value="RT_nLTR_like"/>
    <property type="match status" value="1"/>
</dbReference>
<organism evidence="2">
    <name type="scientific">Sesamum latifolium</name>
    <dbReference type="NCBI Taxonomy" id="2727402"/>
    <lineage>
        <taxon>Eukaryota</taxon>
        <taxon>Viridiplantae</taxon>
        <taxon>Streptophyta</taxon>
        <taxon>Embryophyta</taxon>
        <taxon>Tracheophyta</taxon>
        <taxon>Spermatophyta</taxon>
        <taxon>Magnoliopsida</taxon>
        <taxon>eudicotyledons</taxon>
        <taxon>Gunneridae</taxon>
        <taxon>Pentapetalae</taxon>
        <taxon>asterids</taxon>
        <taxon>lamiids</taxon>
        <taxon>Lamiales</taxon>
        <taxon>Pedaliaceae</taxon>
        <taxon>Sesamum</taxon>
    </lineage>
</organism>
<dbReference type="InterPro" id="IPR052343">
    <property type="entry name" value="Retrotransposon-Effector_Assoc"/>
</dbReference>
<proteinExistence type="predicted"/>
<feature type="domain" description="Reverse transcriptase" evidence="1">
    <location>
        <begin position="1"/>
        <end position="171"/>
    </location>
</feature>
<dbReference type="InterPro" id="IPR000477">
    <property type="entry name" value="RT_dom"/>
</dbReference>
<evidence type="ECO:0000259" key="1">
    <source>
        <dbReference type="PROSITE" id="PS50878"/>
    </source>
</evidence>
<dbReference type="InterPro" id="IPR043502">
    <property type="entry name" value="DNA/RNA_pol_sf"/>
</dbReference>
<accession>A0AAW2Y8K6</accession>
<reference evidence="2" key="1">
    <citation type="submission" date="2020-06" db="EMBL/GenBank/DDBJ databases">
        <authorList>
            <person name="Li T."/>
            <person name="Hu X."/>
            <person name="Zhang T."/>
            <person name="Song X."/>
            <person name="Zhang H."/>
            <person name="Dai N."/>
            <person name="Sheng W."/>
            <person name="Hou X."/>
            <person name="Wei L."/>
        </authorList>
    </citation>
    <scope>NUCLEOTIDE SEQUENCE</scope>
    <source>
        <strain evidence="2">KEN1</strain>
        <tissue evidence="2">Leaf</tissue>
    </source>
</reference>
<reference evidence="2" key="2">
    <citation type="journal article" date="2024" name="Plant">
        <title>Genomic evolution and insights into agronomic trait innovations of Sesamum species.</title>
        <authorList>
            <person name="Miao H."/>
            <person name="Wang L."/>
            <person name="Qu L."/>
            <person name="Liu H."/>
            <person name="Sun Y."/>
            <person name="Le M."/>
            <person name="Wang Q."/>
            <person name="Wei S."/>
            <person name="Zheng Y."/>
            <person name="Lin W."/>
            <person name="Duan Y."/>
            <person name="Cao H."/>
            <person name="Xiong S."/>
            <person name="Wang X."/>
            <person name="Wei L."/>
            <person name="Li C."/>
            <person name="Ma Q."/>
            <person name="Ju M."/>
            <person name="Zhao R."/>
            <person name="Li G."/>
            <person name="Mu C."/>
            <person name="Tian Q."/>
            <person name="Mei H."/>
            <person name="Zhang T."/>
            <person name="Gao T."/>
            <person name="Zhang H."/>
        </authorList>
    </citation>
    <scope>NUCLEOTIDE SEQUENCE</scope>
    <source>
        <strain evidence="2">KEN1</strain>
    </source>
</reference>
<sequence>MANRLKPFIDSNVSQTQSAFIPNRLITDNVLLAFEINHHLKISKRSKGGSTAIKLDMSKAYDSVEWSFLRGVLLRLGFHHRFVNLIMLLVSTVSYSFTLNGEPFGFLRPERGIRQGDPLSPYLFIFCAETLSRMMQEAECRGRLMGVKVMDRAPSISHLLFADDTLIFCVR</sequence>
<dbReference type="AlphaFoldDB" id="A0AAW2Y8K6"/>
<gene>
    <name evidence="2" type="ORF">Slati_0099000</name>
</gene>
<dbReference type="PANTHER" id="PTHR46890">
    <property type="entry name" value="NON-LTR RETROLELEMENT REVERSE TRANSCRIPTASE-LIKE PROTEIN-RELATED"/>
    <property type="match status" value="1"/>
</dbReference>
<dbReference type="EMBL" id="JACGWN010000001">
    <property type="protein sequence ID" value="KAL0462114.1"/>
    <property type="molecule type" value="Genomic_DNA"/>
</dbReference>